<dbReference type="PANTHER" id="PTHR35011">
    <property type="entry name" value="2,3-DIKETO-L-GULONATE TRAP TRANSPORTER SMALL PERMEASE PROTEIN YIAM"/>
    <property type="match status" value="1"/>
</dbReference>
<dbReference type="EMBL" id="SORI01000006">
    <property type="protein sequence ID" value="TDY61227.1"/>
    <property type="molecule type" value="Genomic_DNA"/>
</dbReference>
<keyword evidence="4" id="KW-0997">Cell inner membrane</keyword>
<keyword evidence="12" id="KW-1185">Reference proteome</keyword>
<evidence type="ECO:0000313" key="11">
    <source>
        <dbReference type="EMBL" id="TDY61227.1"/>
    </source>
</evidence>
<evidence type="ECO:0000256" key="7">
    <source>
        <dbReference type="ARBA" id="ARBA00023136"/>
    </source>
</evidence>
<gene>
    <name evidence="11" type="ORF">C8D99_10682</name>
</gene>
<evidence type="ECO:0000256" key="3">
    <source>
        <dbReference type="ARBA" id="ARBA00022475"/>
    </source>
</evidence>
<evidence type="ECO:0000256" key="2">
    <source>
        <dbReference type="ARBA" id="ARBA00022448"/>
    </source>
</evidence>
<feature type="domain" description="Tripartite ATP-independent periplasmic transporters DctQ component" evidence="10">
    <location>
        <begin position="27"/>
        <end position="148"/>
    </location>
</feature>
<dbReference type="GO" id="GO:0015740">
    <property type="term" value="P:C4-dicarboxylate transport"/>
    <property type="evidence" value="ECO:0007669"/>
    <property type="project" value="TreeGrafter"/>
</dbReference>
<dbReference type="RefSeq" id="WP_133957276.1">
    <property type="nucleotide sequence ID" value="NZ_SORI01000006.1"/>
</dbReference>
<feature type="transmembrane region" description="Helical" evidence="9">
    <location>
        <begin position="14"/>
        <end position="38"/>
    </location>
</feature>
<keyword evidence="5 9" id="KW-0812">Transmembrane</keyword>
<feature type="transmembrane region" description="Helical" evidence="9">
    <location>
        <begin position="50"/>
        <end position="68"/>
    </location>
</feature>
<evidence type="ECO:0000259" key="10">
    <source>
        <dbReference type="Pfam" id="PF04290"/>
    </source>
</evidence>
<evidence type="ECO:0000313" key="12">
    <source>
        <dbReference type="Proteomes" id="UP000295066"/>
    </source>
</evidence>
<name>A0A4R8MAS5_9BACT</name>
<evidence type="ECO:0000256" key="1">
    <source>
        <dbReference type="ARBA" id="ARBA00004429"/>
    </source>
</evidence>
<comment type="similarity">
    <text evidence="8">Belongs to the TRAP transporter small permease family.</text>
</comment>
<dbReference type="GO" id="GO:0005886">
    <property type="term" value="C:plasma membrane"/>
    <property type="evidence" value="ECO:0007669"/>
    <property type="project" value="UniProtKB-SubCell"/>
</dbReference>
<keyword evidence="7 9" id="KW-0472">Membrane</keyword>
<dbReference type="OrthoDB" id="9815614at2"/>
<reference evidence="11 12" key="1">
    <citation type="submission" date="2019-03" db="EMBL/GenBank/DDBJ databases">
        <title>Genomic Encyclopedia of Type Strains, Phase IV (KMG-IV): sequencing the most valuable type-strain genomes for metagenomic binning, comparative biology and taxonomic classification.</title>
        <authorList>
            <person name="Goeker M."/>
        </authorList>
    </citation>
    <scope>NUCLEOTIDE SEQUENCE [LARGE SCALE GENOMIC DNA]</scope>
    <source>
        <strain evidence="11 12">DSM 25964</strain>
    </source>
</reference>
<keyword evidence="2" id="KW-0813">Transport</keyword>
<comment type="subcellular location">
    <subcellularLocation>
        <location evidence="1">Cell inner membrane</location>
        <topology evidence="1">Multi-pass membrane protein</topology>
    </subcellularLocation>
</comment>
<protein>
    <submittedName>
        <fullName evidence="11">TRAP-type C4-dicarboxylate transport system permease small subunit</fullName>
    </submittedName>
</protein>
<dbReference type="InterPro" id="IPR055348">
    <property type="entry name" value="DctQ"/>
</dbReference>
<evidence type="ECO:0000256" key="6">
    <source>
        <dbReference type="ARBA" id="ARBA00022989"/>
    </source>
</evidence>
<keyword evidence="6 9" id="KW-1133">Transmembrane helix</keyword>
<dbReference type="GO" id="GO:0022857">
    <property type="term" value="F:transmembrane transporter activity"/>
    <property type="evidence" value="ECO:0007669"/>
    <property type="project" value="TreeGrafter"/>
</dbReference>
<dbReference type="PANTHER" id="PTHR35011:SF2">
    <property type="entry name" value="2,3-DIKETO-L-GULONATE TRAP TRANSPORTER SMALL PERMEASE PROTEIN YIAM"/>
    <property type="match status" value="1"/>
</dbReference>
<evidence type="ECO:0000256" key="4">
    <source>
        <dbReference type="ARBA" id="ARBA00022519"/>
    </source>
</evidence>
<proteinExistence type="inferred from homology"/>
<feature type="transmembrane region" description="Helical" evidence="9">
    <location>
        <begin position="129"/>
        <end position="151"/>
    </location>
</feature>
<evidence type="ECO:0000256" key="9">
    <source>
        <dbReference type="SAM" id="Phobius"/>
    </source>
</evidence>
<dbReference type="Pfam" id="PF04290">
    <property type="entry name" value="DctQ"/>
    <property type="match status" value="1"/>
</dbReference>
<feature type="transmembrane region" description="Helical" evidence="9">
    <location>
        <begin position="89"/>
        <end position="117"/>
    </location>
</feature>
<evidence type="ECO:0000256" key="8">
    <source>
        <dbReference type="ARBA" id="ARBA00038436"/>
    </source>
</evidence>
<accession>A0A4R8MAS5</accession>
<organism evidence="11 12">
    <name type="scientific">Aminivibrio pyruvatiphilus</name>
    <dbReference type="NCBI Taxonomy" id="1005740"/>
    <lineage>
        <taxon>Bacteria</taxon>
        <taxon>Thermotogati</taxon>
        <taxon>Synergistota</taxon>
        <taxon>Synergistia</taxon>
        <taxon>Synergistales</taxon>
        <taxon>Aminobacteriaceae</taxon>
        <taxon>Aminivibrio</taxon>
    </lineage>
</organism>
<evidence type="ECO:0000256" key="5">
    <source>
        <dbReference type="ARBA" id="ARBA00022692"/>
    </source>
</evidence>
<comment type="caution">
    <text evidence="11">The sequence shown here is derived from an EMBL/GenBank/DDBJ whole genome shotgun (WGS) entry which is preliminary data.</text>
</comment>
<sequence length="177" mass="19599">MKVLQRILAVFDRAAFVLVAALMGGMGIIAFLAVFYRFVLNDPIRWSEEAARYMMVWVTFLGAGYAMGKGRHIGVTLFMDRLPQGLRRKVTFAAELAVMVFLAAVTVQGVNLMISLWSQTSPAMDFPMWIPYLAIPVGSVYMFLHLLFLVLSRSSRSLSTADLELEAALKGKEGAGQ</sequence>
<keyword evidence="3" id="KW-1003">Cell membrane</keyword>
<dbReference type="AlphaFoldDB" id="A0A4R8MAS5"/>
<dbReference type="Proteomes" id="UP000295066">
    <property type="component" value="Unassembled WGS sequence"/>
</dbReference>
<dbReference type="InterPro" id="IPR007387">
    <property type="entry name" value="TRAP_DctQ"/>
</dbReference>